<dbReference type="InterPro" id="IPR032675">
    <property type="entry name" value="LRR_dom_sf"/>
</dbReference>
<dbReference type="Pfam" id="PF13966">
    <property type="entry name" value="zf-RVT"/>
    <property type="match status" value="1"/>
</dbReference>
<keyword evidence="6" id="KW-0520">NAD</keyword>
<evidence type="ECO:0000256" key="6">
    <source>
        <dbReference type="ARBA" id="ARBA00023027"/>
    </source>
</evidence>
<dbReference type="Gene3D" id="1.10.8.430">
    <property type="entry name" value="Helical domain of apoptotic protease-activating factors"/>
    <property type="match status" value="1"/>
</dbReference>
<evidence type="ECO:0000313" key="10">
    <source>
        <dbReference type="Proteomes" id="UP001408789"/>
    </source>
</evidence>
<dbReference type="Pfam" id="PF23598">
    <property type="entry name" value="LRR_14"/>
    <property type="match status" value="1"/>
</dbReference>
<dbReference type="InterPro" id="IPR035897">
    <property type="entry name" value="Toll_tir_struct_dom_sf"/>
</dbReference>
<dbReference type="SMART" id="SM00255">
    <property type="entry name" value="TIR"/>
    <property type="match status" value="1"/>
</dbReference>
<dbReference type="SUPFAM" id="SSF52540">
    <property type="entry name" value="P-loop containing nucleoside triphosphate hydrolases"/>
    <property type="match status" value="1"/>
</dbReference>
<dbReference type="GO" id="GO:0061809">
    <property type="term" value="F:NAD+ nucleosidase activity, cyclic ADP-ribose generating"/>
    <property type="evidence" value="ECO:0007669"/>
    <property type="project" value="UniProtKB-EC"/>
</dbReference>
<dbReference type="Gene3D" id="3.40.50.10140">
    <property type="entry name" value="Toll/interleukin-1 receptor homology (TIR) domain"/>
    <property type="match status" value="1"/>
</dbReference>
<dbReference type="GO" id="GO:0007165">
    <property type="term" value="P:signal transduction"/>
    <property type="evidence" value="ECO:0007669"/>
    <property type="project" value="InterPro"/>
</dbReference>
<dbReference type="GO" id="GO:0051707">
    <property type="term" value="P:response to other organism"/>
    <property type="evidence" value="ECO:0007669"/>
    <property type="project" value="UniProtKB-ARBA"/>
</dbReference>
<dbReference type="InterPro" id="IPR000157">
    <property type="entry name" value="TIR_dom"/>
</dbReference>
<sequence length="1360" mass="156332">MASSSSSKPTGGWTYDVFLSFRGEDTRNNFVDHLYAALVQKGIHTFKDDVMIHRGEPISSELICAIEESRFAVVVFSKNYADSSWCLDELANIMKCQDEGGLKVLPVFYHVDPSDVRKQKGDYATAFQKHEENFNGENKNEVNKWRAALAGAANLSGHHISAVSGGEFSVINKIVEDIMGNMKPRGREDNLIGIESHMDALTPLLNIQRTKEVLMIGILGMGGIGKTTIAQALFRRISFKFEGSSFIKNVREQSSSKKENDICALQGKILTNVLGTHLNFMIQDPEDGANIIQERFCKKKVLLVLDDVDDVRQLEYLAGSNNWFGPGSRILITTRDEHLLSDANAKYKPALLRMDQAVELFSRHAFRKNSPPEGYKELSDRAIRYTGRLPLALKVLGSFFRGREAGVWESAIDRLAKIPNHEVFETLKLSFDNLNDFEQKILLDIACFFKGREVKDVARILDSFCFHPVIGISVLIEKSLITISDERIGMHDLIQEMCWQIVRESFKYTRLRNLEEVHQLVMKKRVHEVIEAIVMPEEYMYDMKQGFRSNVFERMNNLRLLIVNDRFTSHEPSFLPNELRWICWNNYPFSSLPLPDANKLVGLLMYEAKIKHLWKGQKIMPNLKFIRLKHLECLTRLVNLEVSYCIKIKRLPSRIEAESLDTLKLINCSSLERIPEFSPCMVKLSCLDLSGCEKIEELPSSIGYLSNLSFLNLNFCKSLENFPNSICGLKGLKNLCLNYCSKLQKWPDHFRSMINLEELELGKADSFYFRDLTNLRSLRRLDLIYNQIGEEDFPINLDGFFSLEELCLSLNSKLVKFPTTISQLSHLKQLKLDYCPRIESLPSLPSGIQVLTASNCMSLEKIGDLSKEYGCLYKIWLCGCNKLLDDEQSHNYLHKMLKQSFLKKWAAVDQCLSIGIPGNKIPSWFREQQNGYKMSLNLRPQWRTQILGFAICGVFGNNFGDHVSIMFRFENTEMLIPKLEADEIDAPPSAKNGDVFITYIPLTSFEQKHDDYNDFQREDWFHITEGNLVIDISTNFGPKAIRCGAHVVYKEDVESIQQIKPPLSSYYWNCKLMYQEFGGIWLQIVRSCGDLNHLGVDLFSLIEVNSGVTKWKGDNSGLFTVSSVRNLLRWFPRSDALIMPWNKLVPNKVNILFWRILKDRIATREALIRRKMVIEDPFCPLCNEEEESVFHLMHGCKMAAELWHLVSEWCKVPPIFAFCFEDFLKIVEDSHFDRKAKMVFYAVILTVCWVIWVARNKSIFEGTKSCISVLLKEVKCMSFLWVKFRGKWASLTWEDWDNFIMQQNQLRVQIQEIGYLTELKSMLFAGELEVTGDKHKHAAGRTRRLAVYGGDTVPALLERE</sequence>
<dbReference type="PROSITE" id="PS50104">
    <property type="entry name" value="TIR"/>
    <property type="match status" value="1"/>
</dbReference>
<keyword evidence="2" id="KW-0433">Leucine-rich repeat</keyword>
<dbReference type="Proteomes" id="UP001408789">
    <property type="component" value="Unassembled WGS sequence"/>
</dbReference>
<evidence type="ECO:0000256" key="2">
    <source>
        <dbReference type="ARBA" id="ARBA00022614"/>
    </source>
</evidence>
<evidence type="ECO:0000256" key="4">
    <source>
        <dbReference type="ARBA" id="ARBA00022801"/>
    </source>
</evidence>
<feature type="domain" description="TIR" evidence="8">
    <location>
        <begin position="13"/>
        <end position="182"/>
    </location>
</feature>
<organism evidence="9 10">
    <name type="scientific">Deinandra increscens subsp. villosa</name>
    <dbReference type="NCBI Taxonomy" id="3103831"/>
    <lineage>
        <taxon>Eukaryota</taxon>
        <taxon>Viridiplantae</taxon>
        <taxon>Streptophyta</taxon>
        <taxon>Embryophyta</taxon>
        <taxon>Tracheophyta</taxon>
        <taxon>Spermatophyta</taxon>
        <taxon>Magnoliopsida</taxon>
        <taxon>eudicotyledons</taxon>
        <taxon>Gunneridae</taxon>
        <taxon>Pentapetalae</taxon>
        <taxon>asterids</taxon>
        <taxon>campanulids</taxon>
        <taxon>Asterales</taxon>
        <taxon>Asteraceae</taxon>
        <taxon>Asteroideae</taxon>
        <taxon>Heliantheae alliance</taxon>
        <taxon>Madieae</taxon>
        <taxon>Madiinae</taxon>
        <taxon>Deinandra</taxon>
    </lineage>
</organism>
<dbReference type="Gene3D" id="3.40.50.300">
    <property type="entry name" value="P-loop containing nucleotide triphosphate hydrolases"/>
    <property type="match status" value="1"/>
</dbReference>
<name>A0AAP0D0T0_9ASTR</name>
<dbReference type="InterPro" id="IPR058192">
    <property type="entry name" value="WHD_ROQ1-like"/>
</dbReference>
<evidence type="ECO:0000259" key="8">
    <source>
        <dbReference type="PROSITE" id="PS50104"/>
    </source>
</evidence>
<dbReference type="EMBL" id="JBCNJP010000019">
    <property type="protein sequence ID" value="KAK9062769.1"/>
    <property type="molecule type" value="Genomic_DNA"/>
</dbReference>
<evidence type="ECO:0000256" key="1">
    <source>
        <dbReference type="ARBA" id="ARBA00011982"/>
    </source>
</evidence>
<protein>
    <recommendedName>
        <fullName evidence="1">ADP-ribosyl cyclase/cyclic ADP-ribose hydrolase</fullName>
        <ecNumber evidence="1">3.2.2.6</ecNumber>
    </recommendedName>
</protein>
<dbReference type="GO" id="GO:0043531">
    <property type="term" value="F:ADP binding"/>
    <property type="evidence" value="ECO:0007669"/>
    <property type="project" value="InterPro"/>
</dbReference>
<dbReference type="PRINTS" id="PR00364">
    <property type="entry name" value="DISEASERSIST"/>
</dbReference>
<keyword evidence="10" id="KW-1185">Reference proteome</keyword>
<evidence type="ECO:0000256" key="3">
    <source>
        <dbReference type="ARBA" id="ARBA00022737"/>
    </source>
</evidence>
<dbReference type="InterPro" id="IPR055414">
    <property type="entry name" value="LRR_R13L4/SHOC2-like"/>
</dbReference>
<evidence type="ECO:0000313" key="9">
    <source>
        <dbReference type="EMBL" id="KAK9062769.1"/>
    </source>
</evidence>
<comment type="catalytic activity">
    <reaction evidence="7">
        <text>NAD(+) + H2O = ADP-D-ribose + nicotinamide + H(+)</text>
        <dbReference type="Rhea" id="RHEA:16301"/>
        <dbReference type="ChEBI" id="CHEBI:15377"/>
        <dbReference type="ChEBI" id="CHEBI:15378"/>
        <dbReference type="ChEBI" id="CHEBI:17154"/>
        <dbReference type="ChEBI" id="CHEBI:57540"/>
        <dbReference type="ChEBI" id="CHEBI:57967"/>
        <dbReference type="EC" id="3.2.2.6"/>
    </reaction>
    <physiologicalReaction direction="left-to-right" evidence="7">
        <dbReference type="Rhea" id="RHEA:16302"/>
    </physiologicalReaction>
</comment>
<accession>A0AAP0D0T0</accession>
<dbReference type="InterPro" id="IPR036390">
    <property type="entry name" value="WH_DNA-bd_sf"/>
</dbReference>
<dbReference type="Pfam" id="PF01582">
    <property type="entry name" value="TIR"/>
    <property type="match status" value="1"/>
</dbReference>
<keyword evidence="5" id="KW-0611">Plant defense</keyword>
<dbReference type="InterPro" id="IPR027417">
    <property type="entry name" value="P-loop_NTPase"/>
</dbReference>
<dbReference type="InterPro" id="IPR044974">
    <property type="entry name" value="Disease_R_plants"/>
</dbReference>
<gene>
    <name evidence="9" type="ORF">SSX86_019959</name>
</gene>
<dbReference type="PANTHER" id="PTHR11017:SF479">
    <property type="entry name" value="DISEASE RESISTANCE PROTEIN (TIR-NBS-LRR CLASS) FAMILY"/>
    <property type="match status" value="1"/>
</dbReference>
<reference evidence="9 10" key="1">
    <citation type="submission" date="2024-04" db="EMBL/GenBank/DDBJ databases">
        <title>The reference genome of an endangered Asteraceae, Deinandra increscens subsp. villosa, native to the Central Coast of California.</title>
        <authorList>
            <person name="Guilliams M."/>
            <person name="Hasenstab-Lehman K."/>
            <person name="Meyer R."/>
            <person name="Mcevoy S."/>
        </authorList>
    </citation>
    <scope>NUCLEOTIDE SEQUENCE [LARGE SCALE GENOMIC DNA]</scope>
    <source>
        <tissue evidence="9">Leaf</tissue>
    </source>
</reference>
<dbReference type="EC" id="3.2.2.6" evidence="1"/>
<dbReference type="SUPFAM" id="SSF52200">
    <property type="entry name" value="Toll/Interleukin receptor TIR domain"/>
    <property type="match status" value="1"/>
</dbReference>
<dbReference type="SUPFAM" id="SSF52058">
    <property type="entry name" value="L domain-like"/>
    <property type="match status" value="1"/>
</dbReference>
<dbReference type="Pfam" id="PF00931">
    <property type="entry name" value="NB-ARC"/>
    <property type="match status" value="1"/>
</dbReference>
<dbReference type="GO" id="GO:0006952">
    <property type="term" value="P:defense response"/>
    <property type="evidence" value="ECO:0007669"/>
    <property type="project" value="UniProtKB-KW"/>
</dbReference>
<keyword evidence="3" id="KW-0677">Repeat</keyword>
<dbReference type="InterPro" id="IPR042197">
    <property type="entry name" value="Apaf_helical"/>
</dbReference>
<dbReference type="SUPFAM" id="SSF46785">
    <property type="entry name" value="Winged helix' DNA-binding domain"/>
    <property type="match status" value="1"/>
</dbReference>
<dbReference type="PANTHER" id="PTHR11017">
    <property type="entry name" value="LEUCINE-RICH REPEAT-CONTAINING PROTEIN"/>
    <property type="match status" value="1"/>
</dbReference>
<dbReference type="InterPro" id="IPR026960">
    <property type="entry name" value="RVT-Znf"/>
</dbReference>
<comment type="caution">
    <text evidence="9">The sequence shown here is derived from an EMBL/GenBank/DDBJ whole genome shotgun (WGS) entry which is preliminary data.</text>
</comment>
<dbReference type="FunFam" id="3.40.50.10140:FF:000007">
    <property type="entry name" value="Disease resistance protein (TIR-NBS-LRR class)"/>
    <property type="match status" value="1"/>
</dbReference>
<dbReference type="Gene3D" id="3.80.10.10">
    <property type="entry name" value="Ribonuclease Inhibitor"/>
    <property type="match status" value="3"/>
</dbReference>
<evidence type="ECO:0000256" key="5">
    <source>
        <dbReference type="ARBA" id="ARBA00022821"/>
    </source>
</evidence>
<dbReference type="Pfam" id="PF20160">
    <property type="entry name" value="C-JID"/>
    <property type="match status" value="1"/>
</dbReference>
<proteinExistence type="predicted"/>
<dbReference type="Pfam" id="PF23282">
    <property type="entry name" value="WHD_ROQ1"/>
    <property type="match status" value="1"/>
</dbReference>
<keyword evidence="4" id="KW-0378">Hydrolase</keyword>
<dbReference type="InterPro" id="IPR002182">
    <property type="entry name" value="NB-ARC"/>
</dbReference>
<dbReference type="InterPro" id="IPR045344">
    <property type="entry name" value="C-JID"/>
</dbReference>
<evidence type="ECO:0000256" key="7">
    <source>
        <dbReference type="ARBA" id="ARBA00047304"/>
    </source>
</evidence>